<name>A0A1M4UAS2_9FLAO</name>
<evidence type="ECO:0008006" key="4">
    <source>
        <dbReference type="Google" id="ProtNLM"/>
    </source>
</evidence>
<dbReference type="STRING" id="1155689.SAMN05444278_102262"/>
<dbReference type="AlphaFoldDB" id="A0A1M4UAS2"/>
<evidence type="ECO:0000313" key="2">
    <source>
        <dbReference type="EMBL" id="SHE53650.1"/>
    </source>
</evidence>
<keyword evidence="3" id="KW-1185">Reference proteome</keyword>
<organism evidence="2 3">
    <name type="scientific">Psychroflexus salarius</name>
    <dbReference type="NCBI Taxonomy" id="1155689"/>
    <lineage>
        <taxon>Bacteria</taxon>
        <taxon>Pseudomonadati</taxon>
        <taxon>Bacteroidota</taxon>
        <taxon>Flavobacteriia</taxon>
        <taxon>Flavobacteriales</taxon>
        <taxon>Flavobacteriaceae</taxon>
        <taxon>Psychroflexus</taxon>
    </lineage>
</organism>
<dbReference type="OrthoDB" id="9811416at2"/>
<sequence>MDSISSEIEKINLIKSEIERINKKKALISYLNQNSFPFAKIDSSTNKIIFGEKIKQIIAKPHDKLTRKILDNKTIQVETLSAFNTEIDKLKKRLTNKGYPFENISTKLIEIENQVLYIYISIEIRNKRIIDEVVIKGYQNLPKRLIKNKINNLIMKNKKVDLIKELKFFEQELPIKLRTEINYLYKKDTTKLFIYADKKLENEFSGILGFSNEDNNFELNGNANLKLQNLINLNEKLRLQYNNTNSDQEIIDLNLGLPFLLNTPIKSETRFHIFNQDSTFSNTTFEQNLNYIVNKKIKLGLLYNSETSNNTINSNEDFNYNGIGLTSQISFDDYGTLSLRMQTGERKTELKKTRSRIKLAYNNTLKFNKLYSTEVNINFAETYADDFFESEVFRIGGIHDLRGFLENSIIATQYSLMKINHNFKLTEELTTLVTTDFGQTRNKLNLNNALYFYSFGFGLSLKQTKSNIRIILANGFSNRQNFDAQDTKIHIVLSSYF</sequence>
<evidence type="ECO:0000256" key="1">
    <source>
        <dbReference type="SAM" id="Coils"/>
    </source>
</evidence>
<keyword evidence="1" id="KW-0175">Coiled coil</keyword>
<reference evidence="2 3" key="1">
    <citation type="submission" date="2016-11" db="EMBL/GenBank/DDBJ databases">
        <authorList>
            <person name="Jaros S."/>
            <person name="Januszkiewicz K."/>
            <person name="Wedrychowicz H."/>
        </authorList>
    </citation>
    <scope>NUCLEOTIDE SEQUENCE [LARGE SCALE GENOMIC DNA]</scope>
    <source>
        <strain evidence="2 3">DSM 25661</strain>
    </source>
</reference>
<evidence type="ECO:0000313" key="3">
    <source>
        <dbReference type="Proteomes" id="UP000184462"/>
    </source>
</evidence>
<accession>A0A1M4UAS2</accession>
<dbReference type="Proteomes" id="UP000184462">
    <property type="component" value="Unassembled WGS sequence"/>
</dbReference>
<proteinExistence type="predicted"/>
<protein>
    <recommendedName>
        <fullName evidence="4">Outer membrane protein assembly factor BamA</fullName>
    </recommendedName>
</protein>
<feature type="coiled-coil region" evidence="1">
    <location>
        <begin position="220"/>
        <end position="247"/>
    </location>
</feature>
<gene>
    <name evidence="2" type="ORF">SAMN05444278_102262</name>
</gene>
<dbReference type="EMBL" id="FQTW01000002">
    <property type="protein sequence ID" value="SHE53650.1"/>
    <property type="molecule type" value="Genomic_DNA"/>
</dbReference>
<dbReference type="RefSeq" id="WP_143185641.1">
    <property type="nucleotide sequence ID" value="NZ_FQTW01000002.1"/>
</dbReference>
<dbReference type="Gene3D" id="2.40.160.50">
    <property type="entry name" value="membrane protein fhac: a member of the omp85/tpsb transporter family"/>
    <property type="match status" value="1"/>
</dbReference>